<dbReference type="PANTHER" id="PTHR43092">
    <property type="entry name" value="L-CYSTEINE DESULFHYDRASE"/>
    <property type="match status" value="1"/>
</dbReference>
<keyword evidence="3" id="KW-0413">Isomerase</keyword>
<dbReference type="SUPFAM" id="SSF53383">
    <property type="entry name" value="PLP-dependent transferases"/>
    <property type="match status" value="1"/>
</dbReference>
<dbReference type="PANTHER" id="PTHR43092:SF2">
    <property type="entry name" value="HERCYNYLCYSTEINE SULFOXIDE LYASE"/>
    <property type="match status" value="1"/>
</dbReference>
<dbReference type="EMBL" id="CP036274">
    <property type="protein sequence ID" value="QDU29490.1"/>
    <property type="molecule type" value="Genomic_DNA"/>
</dbReference>
<feature type="domain" description="Aminotransferase class V" evidence="2">
    <location>
        <begin position="57"/>
        <end position="368"/>
    </location>
</feature>
<keyword evidence="4" id="KW-1185">Reference proteome</keyword>
<gene>
    <name evidence="3" type="primary">cefD_1</name>
    <name evidence="3" type="ORF">ETAA8_46010</name>
</gene>
<dbReference type="InterPro" id="IPR015424">
    <property type="entry name" value="PyrdxlP-dep_Trfase"/>
</dbReference>
<dbReference type="InterPro" id="IPR015422">
    <property type="entry name" value="PyrdxlP-dep_Trfase_small"/>
</dbReference>
<reference evidence="3 4" key="1">
    <citation type="submission" date="2019-02" db="EMBL/GenBank/DDBJ databases">
        <title>Deep-cultivation of Planctomycetes and their phenomic and genomic characterization uncovers novel biology.</title>
        <authorList>
            <person name="Wiegand S."/>
            <person name="Jogler M."/>
            <person name="Boedeker C."/>
            <person name="Pinto D."/>
            <person name="Vollmers J."/>
            <person name="Rivas-Marin E."/>
            <person name="Kohn T."/>
            <person name="Peeters S.H."/>
            <person name="Heuer A."/>
            <person name="Rast P."/>
            <person name="Oberbeckmann S."/>
            <person name="Bunk B."/>
            <person name="Jeske O."/>
            <person name="Meyerdierks A."/>
            <person name="Storesund J.E."/>
            <person name="Kallscheuer N."/>
            <person name="Luecker S."/>
            <person name="Lage O.M."/>
            <person name="Pohl T."/>
            <person name="Merkel B.J."/>
            <person name="Hornburger P."/>
            <person name="Mueller R.-W."/>
            <person name="Bruemmer F."/>
            <person name="Labrenz M."/>
            <person name="Spormann A.M."/>
            <person name="Op den Camp H."/>
            <person name="Overmann J."/>
            <person name="Amann R."/>
            <person name="Jetten M.S.M."/>
            <person name="Mascher T."/>
            <person name="Medema M.H."/>
            <person name="Devos D.P."/>
            <person name="Kaster A.-K."/>
            <person name="Ovreas L."/>
            <person name="Rohde M."/>
            <person name="Galperin M.Y."/>
            <person name="Jogler C."/>
        </authorList>
    </citation>
    <scope>NUCLEOTIDE SEQUENCE [LARGE SCALE GENOMIC DNA]</scope>
    <source>
        <strain evidence="3 4">ETA_A8</strain>
    </source>
</reference>
<organism evidence="3 4">
    <name type="scientific">Anatilimnocola aggregata</name>
    <dbReference type="NCBI Taxonomy" id="2528021"/>
    <lineage>
        <taxon>Bacteria</taxon>
        <taxon>Pseudomonadati</taxon>
        <taxon>Planctomycetota</taxon>
        <taxon>Planctomycetia</taxon>
        <taxon>Pirellulales</taxon>
        <taxon>Pirellulaceae</taxon>
        <taxon>Anatilimnocola</taxon>
    </lineage>
</organism>
<evidence type="ECO:0000313" key="3">
    <source>
        <dbReference type="EMBL" id="QDU29490.1"/>
    </source>
</evidence>
<dbReference type="InterPro" id="IPR000192">
    <property type="entry name" value="Aminotrans_V_dom"/>
</dbReference>
<dbReference type="KEGG" id="aagg:ETAA8_46010"/>
<accession>A0A517YGX1</accession>
<dbReference type="Gene3D" id="3.90.1150.10">
    <property type="entry name" value="Aspartate Aminotransferase, domain 1"/>
    <property type="match status" value="1"/>
</dbReference>
<evidence type="ECO:0000313" key="4">
    <source>
        <dbReference type="Proteomes" id="UP000315017"/>
    </source>
</evidence>
<evidence type="ECO:0000256" key="1">
    <source>
        <dbReference type="ARBA" id="ARBA00022898"/>
    </source>
</evidence>
<dbReference type="Proteomes" id="UP000315017">
    <property type="component" value="Chromosome"/>
</dbReference>
<evidence type="ECO:0000259" key="2">
    <source>
        <dbReference type="Pfam" id="PF00266"/>
    </source>
</evidence>
<dbReference type="Gene3D" id="3.40.640.10">
    <property type="entry name" value="Type I PLP-dependent aspartate aminotransferase-like (Major domain)"/>
    <property type="match status" value="1"/>
</dbReference>
<dbReference type="RefSeq" id="WP_145093358.1">
    <property type="nucleotide sequence ID" value="NZ_CP036274.1"/>
</dbReference>
<dbReference type="GO" id="GO:0045439">
    <property type="term" value="F:isopenicillin-N epimerase activity"/>
    <property type="evidence" value="ECO:0007669"/>
    <property type="project" value="UniProtKB-EC"/>
</dbReference>
<dbReference type="AlphaFoldDB" id="A0A517YGX1"/>
<protein>
    <submittedName>
        <fullName evidence="3">Isopenicillin N epimerase</fullName>
        <ecNumber evidence="3">5.1.1.17</ecNumber>
    </submittedName>
</protein>
<keyword evidence="1" id="KW-0663">Pyridoxal phosphate</keyword>
<proteinExistence type="predicted"/>
<sequence length="379" mass="42718">MTWQQHWRLRPDTIYLNHGSFGPPPLVVQQSRREWQQRLDEQPMDFFVRQLEPAWFDVREQLARFVGTTGANLVFVDNATVGMNIVADSFPLHAGDEVLLTNHEYGAVERIWQRACSKASAVMTTVALPLPFTTVEETVAKIVEATSPNTRLIVVSHVTSPTAVTLPVRQLCAAARERGIAVCIDGPHALVQEDVELDALGCDFYAASCHKWLCAPFGSGFLFAAPQWQKHIRPPVMSWGRLPPTNPGQWSDEFLWSGTRDYSASLAIPAAIDFINKIGVAAFREHTHDLARYARKQLVELTGQQPLVPDDPAWFCAMAHVPLTPGSRQPLQDQLWLQYRIEVPIVEWSGSRYVRVSCHLYNDRDQVDELVRGLKALIY</sequence>
<dbReference type="OrthoDB" id="250246at2"/>
<dbReference type="EC" id="5.1.1.17" evidence="3"/>
<dbReference type="Pfam" id="PF00266">
    <property type="entry name" value="Aminotran_5"/>
    <property type="match status" value="1"/>
</dbReference>
<dbReference type="InterPro" id="IPR015421">
    <property type="entry name" value="PyrdxlP-dep_Trfase_major"/>
</dbReference>
<name>A0A517YGX1_9BACT</name>